<gene>
    <name evidence="2" type="ORF">CCYN74_160024</name>
</gene>
<dbReference type="InterPro" id="IPR018060">
    <property type="entry name" value="HTH_AraC"/>
</dbReference>
<accession>A0A0B7HC42</accession>
<dbReference type="GO" id="GO:0043565">
    <property type="term" value="F:sequence-specific DNA binding"/>
    <property type="evidence" value="ECO:0007669"/>
    <property type="project" value="InterPro"/>
</dbReference>
<dbReference type="PROSITE" id="PS01124">
    <property type="entry name" value="HTH_ARAC_FAMILY_2"/>
    <property type="match status" value="1"/>
</dbReference>
<name>A0A0B7HC42_9FLAO</name>
<evidence type="ECO:0000313" key="3">
    <source>
        <dbReference type="Proteomes" id="UP000038083"/>
    </source>
</evidence>
<evidence type="ECO:0000259" key="1">
    <source>
        <dbReference type="PROSITE" id="PS01124"/>
    </source>
</evidence>
<dbReference type="EMBL" id="CDOG01000008">
    <property type="protein sequence ID" value="CEN36134.1"/>
    <property type="molecule type" value="Genomic_DNA"/>
</dbReference>
<reference evidence="2 3" key="1">
    <citation type="submission" date="2015-01" db="EMBL/GenBank/DDBJ databases">
        <authorList>
            <person name="Xiang T."/>
            <person name="Song Y."/>
            <person name="Huang L."/>
            <person name="Wang B."/>
            <person name="Wu P."/>
        </authorList>
    </citation>
    <scope>NUCLEOTIDE SEQUENCE [LARGE SCALE GENOMIC DNA]</scope>
    <source>
        <strain evidence="2 3">Ccy74</strain>
    </source>
</reference>
<dbReference type="Proteomes" id="UP000038083">
    <property type="component" value="Unassembled WGS sequence"/>
</dbReference>
<dbReference type="RefSeq" id="WP_041996083.1">
    <property type="nucleotide sequence ID" value="NZ_CDOG01000008.1"/>
</dbReference>
<dbReference type="Pfam" id="PF12833">
    <property type="entry name" value="HTH_18"/>
    <property type="match status" value="1"/>
</dbReference>
<dbReference type="AlphaFoldDB" id="A0A0B7HC42"/>
<sequence>MQSSLNIRNYYKPIQPTIIQSAENVFYTEIFPDEKLLPFIYCYWQLKTDAQLSENYRYKVISDGCIDIFFPFENPGESYVMGFCKSYTEFDLGKQFNYIGIRFLPTIFPLIFKQNAKELSNTDVHLSLVLSNLARIISQEINELQSLQEIKNQLDTIFIKHLQKTDFQIDIRFYNALEIILKSQGSAKITSDLDTGISPRHLRRLFEFYIGDTAKTFSQVVRFQSFLNAKISNQNTDNPSFYDMGYYDQSHFIKEFKTFCGVTPREVYYK</sequence>
<dbReference type="Pfam" id="PF20240">
    <property type="entry name" value="DUF6597"/>
    <property type="match status" value="1"/>
</dbReference>
<dbReference type="InterPro" id="IPR046532">
    <property type="entry name" value="DUF6597"/>
</dbReference>
<evidence type="ECO:0000313" key="2">
    <source>
        <dbReference type="EMBL" id="CEN36134.1"/>
    </source>
</evidence>
<dbReference type="Gene3D" id="1.10.10.60">
    <property type="entry name" value="Homeodomain-like"/>
    <property type="match status" value="1"/>
</dbReference>
<dbReference type="GO" id="GO:0003700">
    <property type="term" value="F:DNA-binding transcription factor activity"/>
    <property type="evidence" value="ECO:0007669"/>
    <property type="project" value="InterPro"/>
</dbReference>
<organism evidence="2 3">
    <name type="scientific">Capnocytophaga cynodegmi</name>
    <dbReference type="NCBI Taxonomy" id="28189"/>
    <lineage>
        <taxon>Bacteria</taxon>
        <taxon>Pseudomonadati</taxon>
        <taxon>Bacteroidota</taxon>
        <taxon>Flavobacteriia</taxon>
        <taxon>Flavobacteriales</taxon>
        <taxon>Flavobacteriaceae</taxon>
        <taxon>Capnocytophaga</taxon>
    </lineage>
</organism>
<protein>
    <recommendedName>
        <fullName evidence="1">HTH araC/xylS-type domain-containing protein</fullName>
    </recommendedName>
</protein>
<feature type="domain" description="HTH araC/xylS-type" evidence="1">
    <location>
        <begin position="196"/>
        <end position="270"/>
    </location>
</feature>
<proteinExistence type="predicted"/>